<feature type="transmembrane region" description="Helical" evidence="7">
    <location>
        <begin position="159"/>
        <end position="181"/>
    </location>
</feature>
<protein>
    <submittedName>
        <fullName evidence="8">Cytochrome c oxidase assembly protein</fullName>
    </submittedName>
</protein>
<keyword evidence="9" id="KW-1185">Reference proteome</keyword>
<feature type="transmembrane region" description="Helical" evidence="7">
    <location>
        <begin position="608"/>
        <end position="629"/>
    </location>
</feature>
<keyword evidence="4 7" id="KW-1133">Transmembrane helix</keyword>
<evidence type="ECO:0000256" key="3">
    <source>
        <dbReference type="ARBA" id="ARBA00022692"/>
    </source>
</evidence>
<dbReference type="InterPro" id="IPR019108">
    <property type="entry name" value="Caa3_assmbl_CtaG-rel"/>
</dbReference>
<sequence>MDTDGPGVVASSAAPPSRSGSLTSVWLLLGLLAISAVLASYGVVSGVRRYATVGNPYPDATVGNPYPGWFLSAAEPTGYFLASLSGAVCLGGLIYVVMMSRPEHDGLIDAGAFRIHLVTERVSVAWLVLAASMVVVQGAHDSGVSPIRLLASGAVRDAIATSEIAHAWIVVTICALVVAVALRLNTRWVAHVVLLIPTVIAVIATAVTGNAGQGPDHDFATSAAIVFALAAATLTGLKAATALTGATPTRAVQLMQVACGALAVSYGTVLLYLFVPGWDFGSEFARIGLLAGLLLVLVWVFDCWQLFVRPPRSTRGATAAALAMMAVLAAIGAMAVQTAPRFVAHQFTAWDVFLGYELPQPPDVGRLITLWRFDSLVGVAGVVLAAGYVAGFVRLRRRGHAWPVSRLVSWLIGCAVLVITSSSGVRTYGSAMFSVHMAEHMTLNMFIPVLLVLGGPVTLALRALPAAGEGQPPGPREWLTWLLHSRVTAFFSHPIIAFILFVASPYIVYFTPLFDTLVRYHWGHEFMAVHFLIVGYLFYWAIIGIDPGPRRLPYPGRIGLLFAVMPFHAFFGIALMTMNSAIGDTFYRSVNLPWLASIESDQHLGGGIAWGATELPIIIVIVALVAQWARQDRQVAARKDRHADSSYADDDLEAYNAMLRELARMRE</sequence>
<evidence type="ECO:0000256" key="6">
    <source>
        <dbReference type="SAM" id="MobiDB-lite"/>
    </source>
</evidence>
<evidence type="ECO:0000313" key="9">
    <source>
        <dbReference type="Proteomes" id="UP001055253"/>
    </source>
</evidence>
<dbReference type="Proteomes" id="UP001055253">
    <property type="component" value="Chromosome"/>
</dbReference>
<feature type="transmembrane region" description="Helical" evidence="7">
    <location>
        <begin position="25"/>
        <end position="44"/>
    </location>
</feature>
<reference evidence="8" key="1">
    <citation type="submission" date="2022-08" db="EMBL/GenBank/DDBJ databases">
        <title>Whole genome sequencing of non-tuberculosis mycobacteria type-strains.</title>
        <authorList>
            <person name="Igarashi Y."/>
            <person name="Osugi A."/>
            <person name="Mitarai S."/>
        </authorList>
    </citation>
    <scope>NUCLEOTIDE SEQUENCE</scope>
    <source>
        <strain evidence="8">ATCC 19423</strain>
    </source>
</reference>
<feature type="transmembrane region" description="Helical" evidence="7">
    <location>
        <begin position="79"/>
        <end position="98"/>
    </location>
</feature>
<evidence type="ECO:0000313" key="8">
    <source>
        <dbReference type="EMBL" id="ULP51785.1"/>
    </source>
</evidence>
<evidence type="ECO:0000256" key="5">
    <source>
        <dbReference type="ARBA" id="ARBA00023136"/>
    </source>
</evidence>
<dbReference type="EMBL" id="CP092429">
    <property type="protein sequence ID" value="ULP51785.1"/>
    <property type="molecule type" value="Genomic_DNA"/>
</dbReference>
<keyword evidence="2" id="KW-1003">Cell membrane</keyword>
<feature type="transmembrane region" description="Helical" evidence="7">
    <location>
        <begin position="287"/>
        <end position="307"/>
    </location>
</feature>
<keyword evidence="3 7" id="KW-0812">Transmembrane</keyword>
<feature type="transmembrane region" description="Helical" evidence="7">
    <location>
        <begin position="487"/>
        <end position="508"/>
    </location>
</feature>
<keyword evidence="5 7" id="KW-0472">Membrane</keyword>
<feature type="transmembrane region" description="Helical" evidence="7">
    <location>
        <begin position="407"/>
        <end position="425"/>
    </location>
</feature>
<dbReference type="Pfam" id="PF09678">
    <property type="entry name" value="Caa3_CtaG"/>
    <property type="match status" value="1"/>
</dbReference>
<feature type="transmembrane region" description="Helical" evidence="7">
    <location>
        <begin position="319"/>
        <end position="339"/>
    </location>
</feature>
<dbReference type="RefSeq" id="WP_240168587.1">
    <property type="nucleotide sequence ID" value="NZ_CP085200.1"/>
</dbReference>
<feature type="transmembrane region" description="Helical" evidence="7">
    <location>
        <begin position="219"/>
        <end position="240"/>
    </location>
</feature>
<evidence type="ECO:0000256" key="7">
    <source>
        <dbReference type="SAM" id="Phobius"/>
    </source>
</evidence>
<feature type="transmembrane region" description="Helical" evidence="7">
    <location>
        <begin position="558"/>
        <end position="582"/>
    </location>
</feature>
<name>A0ABY3V8I8_MYCUL</name>
<feature type="transmembrane region" description="Helical" evidence="7">
    <location>
        <begin position="188"/>
        <end position="207"/>
    </location>
</feature>
<evidence type="ECO:0000256" key="4">
    <source>
        <dbReference type="ARBA" id="ARBA00022989"/>
    </source>
</evidence>
<evidence type="ECO:0000256" key="1">
    <source>
        <dbReference type="ARBA" id="ARBA00004651"/>
    </source>
</evidence>
<comment type="subcellular location">
    <subcellularLocation>
        <location evidence="1">Cell membrane</location>
        <topology evidence="1">Multi-pass membrane protein</topology>
    </subcellularLocation>
</comment>
<evidence type="ECO:0000256" key="2">
    <source>
        <dbReference type="ARBA" id="ARBA00022475"/>
    </source>
</evidence>
<feature type="transmembrane region" description="Helical" evidence="7">
    <location>
        <begin position="445"/>
        <end position="466"/>
    </location>
</feature>
<accession>A0ABY3V8I8</accession>
<feature type="transmembrane region" description="Helical" evidence="7">
    <location>
        <begin position="376"/>
        <end position="395"/>
    </location>
</feature>
<gene>
    <name evidence="8" type="ORF">MJO63_24565</name>
</gene>
<proteinExistence type="predicted"/>
<feature type="region of interest" description="Disordered" evidence="6">
    <location>
        <begin position="1"/>
        <end position="20"/>
    </location>
</feature>
<organism evidence="8 9">
    <name type="scientific">Mycobacterium ulcerans</name>
    <dbReference type="NCBI Taxonomy" id="1809"/>
    <lineage>
        <taxon>Bacteria</taxon>
        <taxon>Bacillati</taxon>
        <taxon>Actinomycetota</taxon>
        <taxon>Actinomycetes</taxon>
        <taxon>Mycobacteriales</taxon>
        <taxon>Mycobacteriaceae</taxon>
        <taxon>Mycobacterium</taxon>
        <taxon>Mycobacterium ulcerans group</taxon>
    </lineage>
</organism>
<feature type="transmembrane region" description="Helical" evidence="7">
    <location>
        <begin position="528"/>
        <end position="546"/>
    </location>
</feature>
<feature type="transmembrane region" description="Helical" evidence="7">
    <location>
        <begin position="252"/>
        <end position="275"/>
    </location>
</feature>